<proteinExistence type="predicted"/>
<dbReference type="AlphaFoldDB" id="J9D0C2"/>
<protein>
    <submittedName>
        <fullName evidence="3">Uncharacterized protein</fullName>
    </submittedName>
</protein>
<feature type="chain" id="PRO_5003822750" evidence="2">
    <location>
        <begin position="17"/>
        <end position="162"/>
    </location>
</feature>
<organism evidence="3 4">
    <name type="scientific">Edhazardia aedis (strain USNM 41457)</name>
    <name type="common">Microsporidian parasite</name>
    <dbReference type="NCBI Taxonomy" id="1003232"/>
    <lineage>
        <taxon>Eukaryota</taxon>
        <taxon>Fungi</taxon>
        <taxon>Fungi incertae sedis</taxon>
        <taxon>Microsporidia</taxon>
        <taxon>Edhazardia</taxon>
    </lineage>
</organism>
<sequence>MIIFFINLLIFKSTNIYSCEYKIRQIEHDIAQFENDYLTNLRIIDKLNSQQCSYVRHINIKMDIDREIEKLEREKSHILSYKSEIYFTRYFKSRETLLSEIERKIEEKKKQWQTQIKLYNDSISNKTGYEQINKSLRTKIESLKSEKIVLEKCLFATKVNKN</sequence>
<dbReference type="InParanoid" id="J9D0C2"/>
<gene>
    <name evidence="3" type="ORF">EDEG_04021</name>
</gene>
<evidence type="ECO:0000313" key="3">
    <source>
        <dbReference type="EMBL" id="EJW01321.1"/>
    </source>
</evidence>
<keyword evidence="2" id="KW-0732">Signal</keyword>
<dbReference type="EMBL" id="AFBI03000193">
    <property type="protein sequence ID" value="EJW01321.1"/>
    <property type="molecule type" value="Genomic_DNA"/>
</dbReference>
<comment type="caution">
    <text evidence="3">The sequence shown here is derived from an EMBL/GenBank/DDBJ whole genome shotgun (WGS) entry which is preliminary data.</text>
</comment>
<evidence type="ECO:0000256" key="1">
    <source>
        <dbReference type="SAM" id="Coils"/>
    </source>
</evidence>
<evidence type="ECO:0000256" key="2">
    <source>
        <dbReference type="SAM" id="SignalP"/>
    </source>
</evidence>
<evidence type="ECO:0000313" key="4">
    <source>
        <dbReference type="Proteomes" id="UP000003163"/>
    </source>
</evidence>
<dbReference type="VEuPathDB" id="MicrosporidiaDB:EDEG_04021"/>
<reference evidence="4" key="2">
    <citation type="submission" date="2015-07" db="EMBL/GenBank/DDBJ databases">
        <title>Contrasting host-pathogen interactions and genome evolution in two generalist and specialist microsporidian pathogens of mosquitoes.</title>
        <authorList>
            <consortium name="The Broad Institute Genomics Platform"/>
            <consortium name="The Broad Institute Genome Sequencing Center for Infectious Disease"/>
            <person name="Cuomo C.A."/>
            <person name="Sanscrainte N.D."/>
            <person name="Goldberg J.M."/>
            <person name="Heiman D."/>
            <person name="Young S."/>
            <person name="Zeng Q."/>
            <person name="Becnel J.J."/>
            <person name="Birren B.W."/>
        </authorList>
    </citation>
    <scope>NUCLEOTIDE SEQUENCE [LARGE SCALE GENOMIC DNA]</scope>
    <source>
        <strain evidence="4">USNM 41457</strain>
    </source>
</reference>
<feature type="coiled-coil region" evidence="1">
    <location>
        <begin position="54"/>
        <end position="146"/>
    </location>
</feature>
<dbReference type="Proteomes" id="UP000003163">
    <property type="component" value="Unassembled WGS sequence"/>
</dbReference>
<feature type="signal peptide" evidence="2">
    <location>
        <begin position="1"/>
        <end position="16"/>
    </location>
</feature>
<dbReference type="HOGENOM" id="CLU_139272_0_0_1"/>
<reference evidence="3 4" key="1">
    <citation type="submission" date="2011-08" db="EMBL/GenBank/DDBJ databases">
        <authorList>
            <person name="Liu Z.J."/>
            <person name="Shi F.L."/>
            <person name="Lu J.Q."/>
            <person name="Li M."/>
            <person name="Wang Z.L."/>
        </authorList>
    </citation>
    <scope>NUCLEOTIDE SEQUENCE [LARGE SCALE GENOMIC DNA]</scope>
    <source>
        <strain evidence="3 4">USNM 41457</strain>
    </source>
</reference>
<accession>J9D0C2</accession>
<keyword evidence="4" id="KW-1185">Reference proteome</keyword>
<keyword evidence="1" id="KW-0175">Coiled coil</keyword>
<name>J9D0C2_EDHAE</name>